<sequence>MQHKLFLKQFFQTINTHNVDAILEHFSEAAVVYYEGAEYRGPDNIRHWLENANKQYNACHTVLNISFTDNEATAIVSVAGTFSGSPIQQTFYFIVEDYKITSLKCGT</sequence>
<proteinExistence type="predicted"/>
<evidence type="ECO:0000313" key="3">
    <source>
        <dbReference type="Proteomes" id="UP000249417"/>
    </source>
</evidence>
<dbReference type="InterPro" id="IPR032710">
    <property type="entry name" value="NTF2-like_dom_sf"/>
</dbReference>
<comment type="caution">
    <text evidence="2">The sequence shown here is derived from an EMBL/GenBank/DDBJ whole genome shotgun (WGS) entry which is preliminary data.</text>
</comment>
<gene>
    <name evidence="2" type="ORF">DI551_06015</name>
</gene>
<evidence type="ECO:0000259" key="1">
    <source>
        <dbReference type="Pfam" id="PF12680"/>
    </source>
</evidence>
<reference evidence="2 3" key="1">
    <citation type="submission" date="2017-08" db="EMBL/GenBank/DDBJ databases">
        <title>Infants hospitalized years apart are colonized by the same room-sourced microbial strains.</title>
        <authorList>
            <person name="Brooks B."/>
            <person name="Olm M.R."/>
            <person name="Firek B.A."/>
            <person name="Baker R."/>
            <person name="Thomas B.C."/>
            <person name="Morowitz M.J."/>
            <person name="Banfield J.F."/>
        </authorList>
    </citation>
    <scope>NUCLEOTIDE SEQUENCE [LARGE SCALE GENOMIC DNA]</scope>
    <source>
        <strain evidence="2">S2_005_002_R2_29</strain>
    </source>
</reference>
<dbReference type="Gene3D" id="3.10.450.50">
    <property type="match status" value="1"/>
</dbReference>
<feature type="domain" description="SnoaL-like" evidence="1">
    <location>
        <begin position="8"/>
        <end position="102"/>
    </location>
</feature>
<protein>
    <recommendedName>
        <fullName evidence="1">SnoaL-like domain-containing protein</fullName>
    </recommendedName>
</protein>
<dbReference type="AlphaFoldDB" id="A0A2W5MYV1"/>
<dbReference type="Proteomes" id="UP000249417">
    <property type="component" value="Unassembled WGS sequence"/>
</dbReference>
<evidence type="ECO:0000313" key="2">
    <source>
        <dbReference type="EMBL" id="PZQ45954.1"/>
    </source>
</evidence>
<accession>A0A2W5MYV1</accession>
<dbReference type="InterPro" id="IPR037401">
    <property type="entry name" value="SnoaL-like"/>
</dbReference>
<organism evidence="2 3">
    <name type="scientific">Micavibrio aeruginosavorus</name>
    <dbReference type="NCBI Taxonomy" id="349221"/>
    <lineage>
        <taxon>Bacteria</taxon>
        <taxon>Pseudomonadati</taxon>
        <taxon>Bdellovibrionota</taxon>
        <taxon>Bdellovibrionia</taxon>
        <taxon>Bdellovibrionales</taxon>
        <taxon>Pseudobdellovibrionaceae</taxon>
        <taxon>Micavibrio</taxon>
    </lineage>
</organism>
<dbReference type="SUPFAM" id="SSF54427">
    <property type="entry name" value="NTF2-like"/>
    <property type="match status" value="1"/>
</dbReference>
<name>A0A2W5MYV1_9BACT</name>
<dbReference type="EMBL" id="QFQB01000035">
    <property type="protein sequence ID" value="PZQ45954.1"/>
    <property type="molecule type" value="Genomic_DNA"/>
</dbReference>
<dbReference type="Pfam" id="PF12680">
    <property type="entry name" value="SnoaL_2"/>
    <property type="match status" value="1"/>
</dbReference>